<evidence type="ECO:0000259" key="6">
    <source>
        <dbReference type="PROSITE" id="PS50893"/>
    </source>
</evidence>
<dbReference type="Gene3D" id="3.40.50.300">
    <property type="entry name" value="P-loop containing nucleotide triphosphate hydrolases"/>
    <property type="match status" value="1"/>
</dbReference>
<comment type="subcellular location">
    <subcellularLocation>
        <location evidence="1">Cell inner membrane</location>
        <topology evidence="1">Peripheral membrane protein</topology>
    </subcellularLocation>
</comment>
<dbReference type="InterPro" id="IPR013563">
    <property type="entry name" value="Oligopep_ABC_C"/>
</dbReference>
<name>A0ABT3GV68_9RHOB</name>
<organism evidence="7 8">
    <name type="scientific">Pararhodobacter zhoushanensis</name>
    <dbReference type="NCBI Taxonomy" id="2479545"/>
    <lineage>
        <taxon>Bacteria</taxon>
        <taxon>Pseudomonadati</taxon>
        <taxon>Pseudomonadota</taxon>
        <taxon>Alphaproteobacteria</taxon>
        <taxon>Rhodobacterales</taxon>
        <taxon>Paracoccaceae</taxon>
        <taxon>Pararhodobacter</taxon>
    </lineage>
</organism>
<dbReference type="InterPro" id="IPR003439">
    <property type="entry name" value="ABC_transporter-like_ATP-bd"/>
</dbReference>
<evidence type="ECO:0000256" key="1">
    <source>
        <dbReference type="ARBA" id="ARBA00004417"/>
    </source>
</evidence>
<feature type="domain" description="ABC transporter" evidence="6">
    <location>
        <begin position="6"/>
        <end position="257"/>
    </location>
</feature>
<dbReference type="InterPro" id="IPR050319">
    <property type="entry name" value="ABC_transp_ATP-bind"/>
</dbReference>
<evidence type="ECO:0000256" key="3">
    <source>
        <dbReference type="ARBA" id="ARBA00022448"/>
    </source>
</evidence>
<dbReference type="Proteomes" id="UP001208938">
    <property type="component" value="Unassembled WGS sequence"/>
</dbReference>
<dbReference type="NCBIfam" id="TIGR01727">
    <property type="entry name" value="oligo_HPY"/>
    <property type="match status" value="1"/>
</dbReference>
<dbReference type="Pfam" id="PF00005">
    <property type="entry name" value="ABC_tran"/>
    <property type="match status" value="1"/>
</dbReference>
<dbReference type="SUPFAM" id="SSF52540">
    <property type="entry name" value="P-loop containing nucleoside triphosphate hydrolases"/>
    <property type="match status" value="1"/>
</dbReference>
<comment type="similarity">
    <text evidence="2">Belongs to the ABC transporter superfamily.</text>
</comment>
<evidence type="ECO:0000313" key="8">
    <source>
        <dbReference type="Proteomes" id="UP001208938"/>
    </source>
</evidence>
<accession>A0ABT3GV68</accession>
<evidence type="ECO:0000256" key="4">
    <source>
        <dbReference type="ARBA" id="ARBA00022741"/>
    </source>
</evidence>
<keyword evidence="3" id="KW-0813">Transport</keyword>
<keyword evidence="8" id="KW-1185">Reference proteome</keyword>
<comment type="caution">
    <text evidence="7">The sequence shown here is derived from an EMBL/GenBank/DDBJ whole genome shotgun (WGS) entry which is preliminary data.</text>
</comment>
<dbReference type="PROSITE" id="PS50893">
    <property type="entry name" value="ABC_TRANSPORTER_2"/>
    <property type="match status" value="1"/>
</dbReference>
<evidence type="ECO:0000256" key="2">
    <source>
        <dbReference type="ARBA" id="ARBA00005417"/>
    </source>
</evidence>
<proteinExistence type="inferred from homology"/>
<dbReference type="Pfam" id="PF08352">
    <property type="entry name" value="oligo_HPY"/>
    <property type="match status" value="1"/>
</dbReference>
<dbReference type="InterPro" id="IPR017871">
    <property type="entry name" value="ABC_transporter-like_CS"/>
</dbReference>
<dbReference type="PANTHER" id="PTHR43776:SF7">
    <property type="entry name" value="D,D-DIPEPTIDE TRANSPORT ATP-BINDING PROTEIN DDPF-RELATED"/>
    <property type="match status" value="1"/>
</dbReference>
<dbReference type="InterPro" id="IPR027417">
    <property type="entry name" value="P-loop_NTPase"/>
</dbReference>
<dbReference type="EMBL" id="JAPDFL010000001">
    <property type="protein sequence ID" value="MCW1931420.1"/>
    <property type="molecule type" value="Genomic_DNA"/>
</dbReference>
<evidence type="ECO:0000256" key="5">
    <source>
        <dbReference type="ARBA" id="ARBA00022840"/>
    </source>
</evidence>
<dbReference type="SMART" id="SM00382">
    <property type="entry name" value="AAA"/>
    <property type="match status" value="1"/>
</dbReference>
<keyword evidence="4" id="KW-0547">Nucleotide-binding</keyword>
<reference evidence="7 8" key="1">
    <citation type="submission" date="2022-10" db="EMBL/GenBank/DDBJ databases">
        <title>Pararhodobacter sp. nov., isolated from marine algae.</title>
        <authorList>
            <person name="Choi B.J."/>
            <person name="Kim J.M."/>
            <person name="Lee J.K."/>
            <person name="Choi D.G."/>
            <person name="Jeon C.O."/>
        </authorList>
    </citation>
    <scope>NUCLEOTIDE SEQUENCE [LARGE SCALE GENOMIC DNA]</scope>
    <source>
        <strain evidence="7 8">ZQ420</strain>
    </source>
</reference>
<dbReference type="InterPro" id="IPR003593">
    <property type="entry name" value="AAA+_ATPase"/>
</dbReference>
<dbReference type="PROSITE" id="PS00211">
    <property type="entry name" value="ABC_TRANSPORTER_1"/>
    <property type="match status" value="1"/>
</dbReference>
<protein>
    <submittedName>
        <fullName evidence="7">ATP-binding cassette domain-containing protein</fullName>
    </submittedName>
</protein>
<sequence>MSDLLLETRNLSKHFFFRKGLPFARSKSVIRSVDGINLQVRAGQTFGLVGESGCGKSTTARLLLRLMEPTEGEILFDGKPVHQATGADLNAYRSNIQTVFQDPYGSLNPRMKVREIIAEPMIATGRFSTAEMDRRVAELLELVNLSPRMAQQGPHEFSGGQRQRIAIARALALNPRLLILDEPVSALDVSVRAQILNLLADLQDELGLAYFMISHHLELVASMCDWIAVMYLGRIVEQGPARQIADNPRHPYTKALFASALKVNPGPAKTEHRKIEGEVPSPLNPPKGCHFHPRCPLAMDVCRQVAPPSVPGPDGSVATCHALTQSVAA</sequence>
<dbReference type="RefSeq" id="WP_264504533.1">
    <property type="nucleotide sequence ID" value="NZ_JAPDFL010000001.1"/>
</dbReference>
<dbReference type="PANTHER" id="PTHR43776">
    <property type="entry name" value="TRANSPORT ATP-BINDING PROTEIN"/>
    <property type="match status" value="1"/>
</dbReference>
<dbReference type="CDD" id="cd03257">
    <property type="entry name" value="ABC_NikE_OppD_transporters"/>
    <property type="match status" value="1"/>
</dbReference>
<keyword evidence="5 7" id="KW-0067">ATP-binding</keyword>
<gene>
    <name evidence="7" type="ORF">OKW52_03860</name>
</gene>
<evidence type="ECO:0000313" key="7">
    <source>
        <dbReference type="EMBL" id="MCW1931420.1"/>
    </source>
</evidence>
<dbReference type="GO" id="GO:0005524">
    <property type="term" value="F:ATP binding"/>
    <property type="evidence" value="ECO:0007669"/>
    <property type="project" value="UniProtKB-KW"/>
</dbReference>